<keyword evidence="2" id="KW-1185">Reference proteome</keyword>
<accession>A0ABX0I5Z6</accession>
<comment type="caution">
    <text evidence="1">The sequence shown here is derived from an EMBL/GenBank/DDBJ whole genome shotgun (WGS) entry which is preliminary data.</text>
</comment>
<gene>
    <name evidence="1" type="ORF">G4D72_07880</name>
</gene>
<reference evidence="1 2" key="1">
    <citation type="submission" date="2020-02" db="EMBL/GenBank/DDBJ databases">
        <authorList>
            <person name="Chen W.-M."/>
        </authorList>
    </citation>
    <scope>NUCLEOTIDE SEQUENCE [LARGE SCALE GENOMIC DNA]</scope>
    <source>
        <strain evidence="1 2">KDG-16</strain>
    </source>
</reference>
<evidence type="ECO:0000313" key="2">
    <source>
        <dbReference type="Proteomes" id="UP000800984"/>
    </source>
</evidence>
<dbReference type="EMBL" id="JAAJBT010000004">
    <property type="protein sequence ID" value="NHM02027.1"/>
    <property type="molecule type" value="Genomic_DNA"/>
</dbReference>
<protein>
    <submittedName>
        <fullName evidence="1">Uncharacterized protein</fullName>
    </submittedName>
</protein>
<proteinExistence type="predicted"/>
<dbReference type="Proteomes" id="UP000800984">
    <property type="component" value="Unassembled WGS sequence"/>
</dbReference>
<sequence>MKKIFLLLGIFVCSSFTVTNVYKPFEVQVRIHANKIELKPSNGFNFSLMAFTKKSVFINESGMINEKLPEEIENSDFIFKIARKNNKILLEGIKNTKWKTLEIKNEAIINQNGMQ</sequence>
<evidence type="ECO:0000313" key="1">
    <source>
        <dbReference type="EMBL" id="NHM02027.1"/>
    </source>
</evidence>
<dbReference type="RefSeq" id="WP_166077124.1">
    <property type="nucleotide sequence ID" value="NZ_JAAJBT010000004.1"/>
</dbReference>
<organism evidence="1 2">
    <name type="scientific">Flavobacterium difficile</name>
    <dbReference type="NCBI Taxonomy" id="2709659"/>
    <lineage>
        <taxon>Bacteria</taxon>
        <taxon>Pseudomonadati</taxon>
        <taxon>Bacteroidota</taxon>
        <taxon>Flavobacteriia</taxon>
        <taxon>Flavobacteriales</taxon>
        <taxon>Flavobacteriaceae</taxon>
        <taxon>Flavobacterium</taxon>
    </lineage>
</organism>
<name>A0ABX0I5Z6_9FLAO</name>